<name>A0A2T9Z6Z2_9FUNG</name>
<feature type="domain" description="TLDc" evidence="2">
    <location>
        <begin position="412"/>
        <end position="673"/>
    </location>
</feature>
<organism evidence="3 4">
    <name type="scientific">Smittium megazygosporum</name>
    <dbReference type="NCBI Taxonomy" id="133381"/>
    <lineage>
        <taxon>Eukaryota</taxon>
        <taxon>Fungi</taxon>
        <taxon>Fungi incertae sedis</taxon>
        <taxon>Zoopagomycota</taxon>
        <taxon>Kickxellomycotina</taxon>
        <taxon>Harpellomycetes</taxon>
        <taxon>Harpellales</taxon>
        <taxon>Legeriomycetaceae</taxon>
        <taxon>Smittium</taxon>
    </lineage>
</organism>
<dbReference type="Proteomes" id="UP000245609">
    <property type="component" value="Unassembled WGS sequence"/>
</dbReference>
<evidence type="ECO:0000313" key="4">
    <source>
        <dbReference type="Proteomes" id="UP000245609"/>
    </source>
</evidence>
<dbReference type="AlphaFoldDB" id="A0A2T9Z6Z2"/>
<proteinExistence type="predicted"/>
<keyword evidence="4" id="KW-1185">Reference proteome</keyword>
<evidence type="ECO:0000313" key="3">
    <source>
        <dbReference type="EMBL" id="PVV00371.1"/>
    </source>
</evidence>
<dbReference type="EMBL" id="MBFS01002059">
    <property type="protein sequence ID" value="PVV00371.1"/>
    <property type="molecule type" value="Genomic_DNA"/>
</dbReference>
<reference evidence="3 4" key="1">
    <citation type="journal article" date="2018" name="MBio">
        <title>Comparative Genomics Reveals the Core Gene Toolbox for the Fungus-Insect Symbiosis.</title>
        <authorList>
            <person name="Wang Y."/>
            <person name="Stata M."/>
            <person name="Wang W."/>
            <person name="Stajich J.E."/>
            <person name="White M.M."/>
            <person name="Moncalvo J.M."/>
        </authorList>
    </citation>
    <scope>NUCLEOTIDE SEQUENCE [LARGE SCALE GENOMIC DNA]</scope>
    <source>
        <strain evidence="3 4">SC-DP-2</strain>
    </source>
</reference>
<dbReference type="STRING" id="133381.A0A2T9Z6Z2"/>
<dbReference type="InterPro" id="IPR006571">
    <property type="entry name" value="TLDc_dom"/>
</dbReference>
<accession>A0A2T9Z6Z2</accession>
<evidence type="ECO:0000259" key="2">
    <source>
        <dbReference type="PROSITE" id="PS51886"/>
    </source>
</evidence>
<dbReference type="SMART" id="SM00584">
    <property type="entry name" value="TLDc"/>
    <property type="match status" value="1"/>
</dbReference>
<protein>
    <recommendedName>
        <fullName evidence="2">TLDc domain-containing protein</fullName>
    </recommendedName>
</protein>
<dbReference type="PROSITE" id="PS51886">
    <property type="entry name" value="TLDC"/>
    <property type="match status" value="1"/>
</dbReference>
<gene>
    <name evidence="3" type="ORF">BB560_005257</name>
</gene>
<dbReference type="Pfam" id="PF07534">
    <property type="entry name" value="TLD"/>
    <property type="match status" value="1"/>
</dbReference>
<feature type="region of interest" description="Disordered" evidence="1">
    <location>
        <begin position="223"/>
        <end position="243"/>
    </location>
</feature>
<comment type="caution">
    <text evidence="3">The sequence shown here is derived from an EMBL/GenBank/DDBJ whole genome shotgun (WGS) entry which is preliminary data.</text>
</comment>
<evidence type="ECO:0000256" key="1">
    <source>
        <dbReference type="SAM" id="MobiDB-lite"/>
    </source>
</evidence>
<sequence length="728" mass="82017">MGQSASTSASNTPAPDRRLFRGLASPKEIATQGNSGFTSLASDRKNLRELVNLLDGYSQAELNAFDYFWDFLHDRKPKKITFSVFKYLSLEILKDVRNEQDQIWYARNKLITAAFIEAESNFTDDDDVVKRRSSIENHVKDALEDSIFDFSSVDESSTHTIDPSTLVEDSNSVDQFLQMLKNAEDELLEFSLSYTSLKTTCSDLILLIQSLYILEKQPHSSLVESSDYSDSNESQDTPKDLSTDNMEKDLEYISSFVLKSILRLFSASLKEEDIMGTQLSFSDTMKWVSYCGYGIYVSLSKYLFYKIVTVPSLVPSDGVSEFKKIPFSSYNDYVGSSKTLDSSEILSEPSLFLLSMKSYFPERKNYCSFQGHIRTSRLNEFSYMFDSQTLQNLSRSSTFPASGIHSLSQSNTMGSELEFENTYFEHKGYLEEPWDKLFSTTTNGFGMGCLLEKTLHYAGPTLLLVEGKVSEKPSAQDRRNSSNSFMDYSSSLSSPKFNERVKSNPLFKPGEVIKIGAYISTEWVKSERRVFGDEDSFLFIFEPFFLFLPSTASINKSTDPQYKNASSKNIALPSFGHSNCDEICYSSCSFSTGLQFGGLNQTSKTSHVLSSSLAPSSIFASTTVLSLDLASENAMFCNDPFLAPPNPVYLLLSPTNYFKLNINLDKIELYGLGGKSALENQKSNILFDIQDARKRQSVNILSRSIHQNHPLSSNKEDRFLYKTRSLIP</sequence>
<dbReference type="OrthoDB" id="289228at2759"/>